<gene>
    <name evidence="2" type="ORF">LTR77_008006</name>
</gene>
<dbReference type="RefSeq" id="XP_064656345.1">
    <property type="nucleotide sequence ID" value="XM_064805240.1"/>
</dbReference>
<name>A0AAV9P4J1_9PEZI</name>
<keyword evidence="1" id="KW-0472">Membrane</keyword>
<organism evidence="2 3">
    <name type="scientific">Saxophila tyrrhenica</name>
    <dbReference type="NCBI Taxonomy" id="1690608"/>
    <lineage>
        <taxon>Eukaryota</taxon>
        <taxon>Fungi</taxon>
        <taxon>Dikarya</taxon>
        <taxon>Ascomycota</taxon>
        <taxon>Pezizomycotina</taxon>
        <taxon>Dothideomycetes</taxon>
        <taxon>Dothideomycetidae</taxon>
        <taxon>Mycosphaerellales</taxon>
        <taxon>Extremaceae</taxon>
        <taxon>Saxophila</taxon>
    </lineage>
</organism>
<keyword evidence="1" id="KW-0812">Transmembrane</keyword>
<accession>A0AAV9P4J1</accession>
<evidence type="ECO:0000256" key="1">
    <source>
        <dbReference type="SAM" id="Phobius"/>
    </source>
</evidence>
<dbReference type="PANTHER" id="PTHR28002:SF1">
    <property type="entry name" value="MIOREX COMPLEX COMPONENT 11"/>
    <property type="match status" value="1"/>
</dbReference>
<dbReference type="AlphaFoldDB" id="A0AAV9P4J1"/>
<reference evidence="2 3" key="1">
    <citation type="submission" date="2023-08" db="EMBL/GenBank/DDBJ databases">
        <title>Black Yeasts Isolated from many extreme environments.</title>
        <authorList>
            <person name="Coleine C."/>
            <person name="Stajich J.E."/>
            <person name="Selbmann L."/>
        </authorList>
    </citation>
    <scope>NUCLEOTIDE SEQUENCE [LARGE SCALE GENOMIC DNA]</scope>
    <source>
        <strain evidence="2 3">CCFEE 5935</strain>
    </source>
</reference>
<dbReference type="GO" id="GO:0005739">
    <property type="term" value="C:mitochondrion"/>
    <property type="evidence" value="ECO:0007669"/>
    <property type="project" value="TreeGrafter"/>
</dbReference>
<dbReference type="InterPro" id="IPR018811">
    <property type="entry name" value="MRX11"/>
</dbReference>
<proteinExistence type="predicted"/>
<dbReference type="Pfam" id="PF10306">
    <property type="entry name" value="FLILHELTA"/>
    <property type="match status" value="1"/>
</dbReference>
<evidence type="ECO:0000313" key="3">
    <source>
        <dbReference type="Proteomes" id="UP001337655"/>
    </source>
</evidence>
<protein>
    <submittedName>
        <fullName evidence="2">Uncharacterized protein</fullName>
    </submittedName>
</protein>
<sequence>MLRTTTTLRSQILTRRLSPNLIRRHATQPAPPTSRLTRLESRLPKFLVPWLRPITRAPISHVTAFLLLHELTAIVPVVGLVAFFHCSNWLPPYISEGKWVQEATEKAGKYLRRNGWLKQESKRDKWFGRGEGSVRLLVEIGTAWAITKALLPVRLVLSVWATPWFARWTVLPVMGWVGRLFGRGKGVQTVQAVKSGGAGTGAVAGGVLPKEGSVKVK</sequence>
<dbReference type="PANTHER" id="PTHR28002">
    <property type="entry name" value="MIOREX COMPLEX COMPONENT 11"/>
    <property type="match status" value="1"/>
</dbReference>
<dbReference type="GeneID" id="89929340"/>
<keyword evidence="1" id="KW-1133">Transmembrane helix</keyword>
<dbReference type="Proteomes" id="UP001337655">
    <property type="component" value="Unassembled WGS sequence"/>
</dbReference>
<feature type="transmembrane region" description="Helical" evidence="1">
    <location>
        <begin position="62"/>
        <end position="84"/>
    </location>
</feature>
<keyword evidence="3" id="KW-1185">Reference proteome</keyword>
<evidence type="ECO:0000313" key="2">
    <source>
        <dbReference type="EMBL" id="KAK5166463.1"/>
    </source>
</evidence>
<dbReference type="EMBL" id="JAVRRT010000013">
    <property type="protein sequence ID" value="KAK5166463.1"/>
    <property type="molecule type" value="Genomic_DNA"/>
</dbReference>
<comment type="caution">
    <text evidence="2">The sequence shown here is derived from an EMBL/GenBank/DDBJ whole genome shotgun (WGS) entry which is preliminary data.</text>
</comment>